<dbReference type="EMBL" id="JBHTIO010000033">
    <property type="protein sequence ID" value="MFD0897439.1"/>
    <property type="molecule type" value="Genomic_DNA"/>
</dbReference>
<keyword evidence="2" id="KW-1185">Reference proteome</keyword>
<sequence>MRLTIADQHFFAWLRSGQVMFFKDTLVLLPLATEYQQVLQLVEQDYQTLHAEFTGGTFTYSIAPDVDLAQAQIELSVVSADTEQTISKVYHVFLDSVH</sequence>
<dbReference type="Proteomes" id="UP001597104">
    <property type="component" value="Unassembled WGS sequence"/>
</dbReference>
<proteinExistence type="predicted"/>
<reference evidence="2" key="1">
    <citation type="journal article" date="2019" name="Int. J. Syst. Evol. Microbiol.">
        <title>The Global Catalogue of Microorganisms (GCM) 10K type strain sequencing project: providing services to taxonomists for standard genome sequencing and annotation.</title>
        <authorList>
            <consortium name="The Broad Institute Genomics Platform"/>
            <consortium name="The Broad Institute Genome Sequencing Center for Infectious Disease"/>
            <person name="Wu L."/>
            <person name="Ma J."/>
        </authorList>
    </citation>
    <scope>NUCLEOTIDE SEQUENCE [LARGE SCALE GENOMIC DNA]</scope>
    <source>
        <strain evidence="2">CCM 8925</strain>
    </source>
</reference>
<name>A0ABW3EAU5_9LACO</name>
<evidence type="ECO:0000313" key="2">
    <source>
        <dbReference type="Proteomes" id="UP001597104"/>
    </source>
</evidence>
<accession>A0ABW3EAU5</accession>
<organism evidence="1 2">
    <name type="scientific">Loigolactobacillus binensis</name>
    <dbReference type="NCBI Taxonomy" id="2559922"/>
    <lineage>
        <taxon>Bacteria</taxon>
        <taxon>Bacillati</taxon>
        <taxon>Bacillota</taxon>
        <taxon>Bacilli</taxon>
        <taxon>Lactobacillales</taxon>
        <taxon>Lactobacillaceae</taxon>
        <taxon>Loigolactobacillus</taxon>
    </lineage>
</organism>
<comment type="caution">
    <text evidence="1">The sequence shown here is derived from an EMBL/GenBank/DDBJ whole genome shotgun (WGS) entry which is preliminary data.</text>
</comment>
<gene>
    <name evidence="1" type="ORF">ACFQZ7_06765</name>
</gene>
<protein>
    <submittedName>
        <fullName evidence="1">Uncharacterized protein</fullName>
    </submittedName>
</protein>
<dbReference type="RefSeq" id="WP_137637969.1">
    <property type="nucleotide sequence ID" value="NZ_BJDN01000015.1"/>
</dbReference>
<evidence type="ECO:0000313" key="1">
    <source>
        <dbReference type="EMBL" id="MFD0897439.1"/>
    </source>
</evidence>